<protein>
    <submittedName>
        <fullName evidence="2">Uncharacterized protein</fullName>
    </submittedName>
</protein>
<gene>
    <name evidence="1" type="ORF">F6450_02305</name>
    <name evidence="2" type="ORF">HWA77_21265</name>
</gene>
<proteinExistence type="predicted"/>
<dbReference type="EMBL" id="VZUQ01000023">
    <property type="protein sequence ID" value="KAB1184348.1"/>
    <property type="molecule type" value="Genomic_DNA"/>
</dbReference>
<reference evidence="1 3" key="1">
    <citation type="submission" date="2019-09" db="EMBL/GenBank/DDBJ databases">
        <title>Photobacterium damselae subsp. damselae CDC-2227-81, a human clinical isolate.</title>
        <authorList>
            <person name="Osorio C.R."/>
        </authorList>
    </citation>
    <scope>NUCLEOTIDE SEQUENCE [LARGE SCALE GENOMIC DNA]</scope>
    <source>
        <strain evidence="1 3">CDC-2227-81</strain>
    </source>
</reference>
<sequence length="138" mass="15205">MCKTFLVSLFSLTLVCCTSTGNPGPKLVRDMTPSEINQIKNVTLFCPNCGNALTAINNALRVKCHKSLTTEEMKEMLREGKLYRFTLSALSHEPPVNEAAVTALHGIDCLNYNSGIHKGKLVLDSIMHKRTIAAQKQD</sequence>
<dbReference type="Proteomes" id="UP000480943">
    <property type="component" value="Unassembled WGS sequence"/>
</dbReference>
<dbReference type="AlphaFoldDB" id="A0A850QY83"/>
<accession>A0A850QY83</accession>
<evidence type="ECO:0000313" key="2">
    <source>
        <dbReference type="EMBL" id="NVP02744.1"/>
    </source>
</evidence>
<evidence type="ECO:0000313" key="1">
    <source>
        <dbReference type="EMBL" id="KAB1184348.1"/>
    </source>
</evidence>
<dbReference type="Proteomes" id="UP000533429">
    <property type="component" value="Unassembled WGS sequence"/>
</dbReference>
<dbReference type="EMBL" id="JABXOR010001371">
    <property type="protein sequence ID" value="NVP02744.1"/>
    <property type="molecule type" value="Genomic_DNA"/>
</dbReference>
<evidence type="ECO:0000313" key="3">
    <source>
        <dbReference type="Proteomes" id="UP000480943"/>
    </source>
</evidence>
<comment type="caution">
    <text evidence="2">The sequence shown here is derived from an EMBL/GenBank/DDBJ whole genome shotgun (WGS) entry which is preliminary data.</text>
</comment>
<evidence type="ECO:0000313" key="4">
    <source>
        <dbReference type="Proteomes" id="UP000533429"/>
    </source>
</evidence>
<dbReference type="RefSeq" id="WP_146130703.1">
    <property type="nucleotide sequence ID" value="NZ_PVXI01000055.1"/>
</dbReference>
<reference evidence="2 4" key="2">
    <citation type="submission" date="2020-06" db="EMBL/GenBank/DDBJ databases">
        <title>Photobacterium damselae subsp. damselae comparative genomics.</title>
        <authorList>
            <person name="Osorio C.R."/>
        </authorList>
    </citation>
    <scope>NUCLEOTIDE SEQUENCE [LARGE SCALE GENOMIC DNA]</scope>
    <source>
        <strain evidence="2 4">TW250/03</strain>
    </source>
</reference>
<organism evidence="2 4">
    <name type="scientific">Photobacterium damselae subsp. damselae</name>
    <name type="common">Listonella damsela</name>
    <dbReference type="NCBI Taxonomy" id="85581"/>
    <lineage>
        <taxon>Bacteria</taxon>
        <taxon>Pseudomonadati</taxon>
        <taxon>Pseudomonadota</taxon>
        <taxon>Gammaproteobacteria</taxon>
        <taxon>Vibrionales</taxon>
        <taxon>Vibrionaceae</taxon>
        <taxon>Photobacterium</taxon>
    </lineage>
</organism>
<name>A0A850QY83_PHODD</name>